<feature type="transmembrane region" description="Helical" evidence="1">
    <location>
        <begin position="12"/>
        <end position="33"/>
    </location>
</feature>
<dbReference type="RefSeq" id="WP_382315978.1">
    <property type="nucleotide sequence ID" value="NZ_JBHUFD010000006.1"/>
</dbReference>
<dbReference type="Proteomes" id="UP001597197">
    <property type="component" value="Unassembled WGS sequence"/>
</dbReference>
<keyword evidence="3" id="KW-1185">Reference proteome</keyword>
<keyword evidence="1" id="KW-0812">Transmembrane</keyword>
<evidence type="ECO:0000256" key="1">
    <source>
        <dbReference type="SAM" id="Phobius"/>
    </source>
</evidence>
<accession>A0ABW4QXI7</accession>
<gene>
    <name evidence="2" type="ORF">ACFSDX_17795</name>
</gene>
<keyword evidence="1" id="KW-1133">Transmembrane helix</keyword>
<dbReference type="EMBL" id="JBHUFD010000006">
    <property type="protein sequence ID" value="MFD1874303.1"/>
    <property type="molecule type" value="Genomic_DNA"/>
</dbReference>
<proteinExistence type="predicted"/>
<evidence type="ECO:0000313" key="2">
    <source>
        <dbReference type="EMBL" id="MFD1874303.1"/>
    </source>
</evidence>
<sequence>MTIEDKDIPSLLVSVVAFVVASLGTVYSIYYSAKSHKSKVLFEVFTEFRQAKFIEARTLLTTLGTGSSTMNFEPFREYTFLLNHIGMLLHKGYIDVDEIYQMAGRSIIDAWRILSPKILALRQESDKRKYYQFHFQYLVAQLLEHQKFGEENVALFIADSAEKIRIYSLPERRTL</sequence>
<reference evidence="3" key="1">
    <citation type="journal article" date="2019" name="Int. J. Syst. Evol. Microbiol.">
        <title>The Global Catalogue of Microorganisms (GCM) 10K type strain sequencing project: providing services to taxonomists for standard genome sequencing and annotation.</title>
        <authorList>
            <consortium name="The Broad Institute Genomics Platform"/>
            <consortium name="The Broad Institute Genome Sequencing Center for Infectious Disease"/>
            <person name="Wu L."/>
            <person name="Ma J."/>
        </authorList>
    </citation>
    <scope>NUCLEOTIDE SEQUENCE [LARGE SCALE GENOMIC DNA]</scope>
    <source>
        <strain evidence="3">CGMCC 1.15795</strain>
    </source>
</reference>
<name>A0ABW4QXI7_9BACT</name>
<organism evidence="2 3">
    <name type="scientific">Hymenobacter bucti</name>
    <dbReference type="NCBI Taxonomy" id="1844114"/>
    <lineage>
        <taxon>Bacteria</taxon>
        <taxon>Pseudomonadati</taxon>
        <taxon>Bacteroidota</taxon>
        <taxon>Cytophagia</taxon>
        <taxon>Cytophagales</taxon>
        <taxon>Hymenobacteraceae</taxon>
        <taxon>Hymenobacter</taxon>
    </lineage>
</organism>
<comment type="caution">
    <text evidence="2">The sequence shown here is derived from an EMBL/GenBank/DDBJ whole genome shotgun (WGS) entry which is preliminary data.</text>
</comment>
<evidence type="ECO:0000313" key="3">
    <source>
        <dbReference type="Proteomes" id="UP001597197"/>
    </source>
</evidence>
<protein>
    <recommendedName>
        <fullName evidence="4">DUF4760 domain-containing protein</fullName>
    </recommendedName>
</protein>
<keyword evidence="1" id="KW-0472">Membrane</keyword>
<evidence type="ECO:0008006" key="4">
    <source>
        <dbReference type="Google" id="ProtNLM"/>
    </source>
</evidence>